<dbReference type="KEGG" id="lgi:LOTGIDRAFT_227888"/>
<organism evidence="8 9">
    <name type="scientific">Lottia gigantea</name>
    <name type="common">Giant owl limpet</name>
    <dbReference type="NCBI Taxonomy" id="225164"/>
    <lineage>
        <taxon>Eukaryota</taxon>
        <taxon>Metazoa</taxon>
        <taxon>Spiralia</taxon>
        <taxon>Lophotrochozoa</taxon>
        <taxon>Mollusca</taxon>
        <taxon>Gastropoda</taxon>
        <taxon>Patellogastropoda</taxon>
        <taxon>Lottioidea</taxon>
        <taxon>Lottiidae</taxon>
        <taxon>Lottia</taxon>
    </lineage>
</organism>
<dbReference type="PIRSF" id="PIRSF001473">
    <property type="entry name" value="FK506-bp_FPR3"/>
    <property type="match status" value="1"/>
</dbReference>
<evidence type="ECO:0000256" key="5">
    <source>
        <dbReference type="PROSITE-ProRule" id="PRU00277"/>
    </source>
</evidence>
<evidence type="ECO:0000256" key="1">
    <source>
        <dbReference type="ARBA" id="ARBA00000971"/>
    </source>
</evidence>
<dbReference type="Gene3D" id="2.60.120.340">
    <property type="entry name" value="Nucleoplasmin core domain"/>
    <property type="match status" value="1"/>
</dbReference>
<dbReference type="InterPro" id="IPR001179">
    <property type="entry name" value="PPIase_FKBP_dom"/>
</dbReference>
<comment type="catalytic activity">
    <reaction evidence="1 4 5">
        <text>[protein]-peptidylproline (omega=180) = [protein]-peptidylproline (omega=0)</text>
        <dbReference type="Rhea" id="RHEA:16237"/>
        <dbReference type="Rhea" id="RHEA-COMP:10747"/>
        <dbReference type="Rhea" id="RHEA-COMP:10748"/>
        <dbReference type="ChEBI" id="CHEBI:83833"/>
        <dbReference type="ChEBI" id="CHEBI:83834"/>
        <dbReference type="EC" id="5.2.1.8"/>
    </reaction>
</comment>
<evidence type="ECO:0000256" key="3">
    <source>
        <dbReference type="ARBA" id="ARBA00023235"/>
    </source>
</evidence>
<feature type="region of interest" description="Disordered" evidence="6">
    <location>
        <begin position="111"/>
        <end position="342"/>
    </location>
</feature>
<keyword evidence="2 4" id="KW-0697">Rotamase</keyword>
<dbReference type="GeneID" id="20247464"/>
<dbReference type="PROSITE" id="PS50059">
    <property type="entry name" value="FKBP_PPIASE"/>
    <property type="match status" value="1"/>
</dbReference>
<reference evidence="8 9" key="1">
    <citation type="journal article" date="2013" name="Nature">
        <title>Insights into bilaterian evolution from three spiralian genomes.</title>
        <authorList>
            <person name="Simakov O."/>
            <person name="Marletaz F."/>
            <person name="Cho S.J."/>
            <person name="Edsinger-Gonzales E."/>
            <person name="Havlak P."/>
            <person name="Hellsten U."/>
            <person name="Kuo D.H."/>
            <person name="Larsson T."/>
            <person name="Lv J."/>
            <person name="Arendt D."/>
            <person name="Savage R."/>
            <person name="Osoegawa K."/>
            <person name="de Jong P."/>
            <person name="Grimwood J."/>
            <person name="Chapman J.A."/>
            <person name="Shapiro H."/>
            <person name="Aerts A."/>
            <person name="Otillar R.P."/>
            <person name="Terry A.Y."/>
            <person name="Boore J.L."/>
            <person name="Grigoriev I.V."/>
            <person name="Lindberg D.R."/>
            <person name="Seaver E.C."/>
            <person name="Weisblat D.A."/>
            <person name="Putnam N.H."/>
            <person name="Rokhsar D.S."/>
        </authorList>
    </citation>
    <scope>NUCLEOTIDE SEQUENCE [LARGE SCALE GENOMIC DNA]</scope>
</reference>
<dbReference type="AlphaFoldDB" id="V4BC57"/>
<dbReference type="Proteomes" id="UP000030746">
    <property type="component" value="Unassembled WGS sequence"/>
</dbReference>
<proteinExistence type="inferred from homology"/>
<evidence type="ECO:0000256" key="6">
    <source>
        <dbReference type="SAM" id="MobiDB-lite"/>
    </source>
</evidence>
<evidence type="ECO:0000259" key="7">
    <source>
        <dbReference type="PROSITE" id="PS50059"/>
    </source>
</evidence>
<dbReference type="Pfam" id="PF00254">
    <property type="entry name" value="FKBP_C"/>
    <property type="match status" value="1"/>
</dbReference>
<dbReference type="Gene3D" id="3.10.50.40">
    <property type="match status" value="1"/>
</dbReference>
<evidence type="ECO:0000313" key="8">
    <source>
        <dbReference type="EMBL" id="ESP05231.1"/>
    </source>
</evidence>
<dbReference type="Pfam" id="PF17800">
    <property type="entry name" value="NPL"/>
    <property type="match status" value="1"/>
</dbReference>
<dbReference type="EC" id="5.2.1.8" evidence="4"/>
<dbReference type="PANTHER" id="PTHR43811">
    <property type="entry name" value="FKBP-TYPE PEPTIDYL-PROLYL CIS-TRANS ISOMERASE FKPA"/>
    <property type="match status" value="1"/>
</dbReference>
<keyword evidence="3 4" id="KW-0413">Isomerase</keyword>
<protein>
    <recommendedName>
        <fullName evidence="4">FK506-binding protein</fullName>
        <ecNumber evidence="4">5.2.1.8</ecNumber>
    </recommendedName>
</protein>
<comment type="similarity">
    <text evidence="4">Belongs to the FKBP-type PPIase family.</text>
</comment>
<dbReference type="STRING" id="225164.V4BC57"/>
<keyword evidence="9" id="KW-1185">Reference proteome</keyword>
<dbReference type="EMBL" id="KB199650">
    <property type="protein sequence ID" value="ESP05231.1"/>
    <property type="molecule type" value="Genomic_DNA"/>
</dbReference>
<dbReference type="HOGENOM" id="CLU_022297_1_1_1"/>
<dbReference type="InterPro" id="IPR046357">
    <property type="entry name" value="PPIase_dom_sf"/>
</dbReference>
<evidence type="ECO:0000256" key="4">
    <source>
        <dbReference type="PIRNR" id="PIRNR001473"/>
    </source>
</evidence>
<dbReference type="OrthoDB" id="1902587at2759"/>
<feature type="compositionally biased region" description="Basic and acidic residues" evidence="6">
    <location>
        <begin position="268"/>
        <end position="283"/>
    </location>
</feature>
<feature type="compositionally biased region" description="Basic and acidic residues" evidence="6">
    <location>
        <begin position="321"/>
        <end position="331"/>
    </location>
</feature>
<feature type="compositionally biased region" description="Acidic residues" evidence="6">
    <location>
        <begin position="176"/>
        <end position="256"/>
    </location>
</feature>
<dbReference type="GO" id="GO:0000785">
    <property type="term" value="C:chromatin"/>
    <property type="evidence" value="ECO:0007669"/>
    <property type="project" value="TreeGrafter"/>
</dbReference>
<dbReference type="GO" id="GO:0005730">
    <property type="term" value="C:nucleolus"/>
    <property type="evidence" value="ECO:0007669"/>
    <property type="project" value="TreeGrafter"/>
</dbReference>
<feature type="domain" description="PPIase FKBP-type" evidence="7">
    <location>
        <begin position="361"/>
        <end position="447"/>
    </location>
</feature>
<dbReference type="RefSeq" id="XP_009043776.1">
    <property type="nucleotide sequence ID" value="XM_009045528.1"/>
</dbReference>
<dbReference type="CTD" id="20247464"/>
<dbReference type="InterPro" id="IPR041232">
    <property type="entry name" value="NPL"/>
</dbReference>
<evidence type="ECO:0000256" key="2">
    <source>
        <dbReference type="ARBA" id="ARBA00023110"/>
    </source>
</evidence>
<dbReference type="PANTHER" id="PTHR43811:SF19">
    <property type="entry name" value="39 KDA FK506-BINDING NUCLEAR PROTEIN"/>
    <property type="match status" value="1"/>
</dbReference>
<sequence>MVILKEVDSNNMFWGVSLDGGKRYTQVVETAFHVSMAALEPTTEDLPKGKRAVSLWIQQDKAEFVLCTLEHHRTMQQALDLNFTEGEEITLFTTGGNSAIHLSGYLMDERDDDINNTMPDMSEEDMMSSDAEVDTDSDGEVPQLLPIEDIKSGKKRKKAQEATKKKKQKVTVIDNADFDSDDDEDADFTLGEEDDMYGDSDGDNDSEEDDGSDDDDDSDSDDDDSDNDDSDNDDSDNDDDSEDDDEDSEEEDEEEEKVMHVKNTPKNSKTDQKTPNKHTENKSPKNKTPKVNGTPVETETSKKKKKKNKEEMNNSALNTPKSEKKNKEETPSKTPNKKQVLADGLVIEDVKVGNGPPAKPDKMAHMYYVGKLSSGKQFDSCTGGKPFKFRLGKQEVIKGWDLGVKGMKVGGKRRLIVPPKLGYGNHKQGPIPANSTLVFDVELKAVS</sequence>
<evidence type="ECO:0000313" key="9">
    <source>
        <dbReference type="Proteomes" id="UP000030746"/>
    </source>
</evidence>
<dbReference type="GO" id="GO:0003755">
    <property type="term" value="F:peptidyl-prolyl cis-trans isomerase activity"/>
    <property type="evidence" value="ECO:0007669"/>
    <property type="project" value="UniProtKB-KW"/>
</dbReference>
<accession>V4BC57</accession>
<feature type="compositionally biased region" description="Basic residues" evidence="6">
    <location>
        <begin position="153"/>
        <end position="169"/>
    </location>
</feature>
<name>V4BC57_LOTGI</name>
<dbReference type="FunFam" id="3.10.50.40:FF:000006">
    <property type="entry name" value="Peptidyl-prolyl cis-trans isomerase"/>
    <property type="match status" value="1"/>
</dbReference>
<dbReference type="InterPro" id="IPR023566">
    <property type="entry name" value="PPIase_Fpr3/Fpr4-like"/>
</dbReference>
<dbReference type="OMA" id="CPPHMAY"/>
<gene>
    <name evidence="8" type="ORF">LOTGIDRAFT_227888</name>
</gene>
<feature type="compositionally biased region" description="Acidic residues" evidence="6">
    <location>
        <begin position="121"/>
        <end position="139"/>
    </location>
</feature>
<dbReference type="SUPFAM" id="SSF54534">
    <property type="entry name" value="FKBP-like"/>
    <property type="match status" value="1"/>
</dbReference>